<gene>
    <name evidence="3" type="primary">dhmA_2</name>
    <name evidence="3" type="ORF">LMG32289_02501</name>
</gene>
<organism evidence="3 4">
    <name type="scientific">Cupriavidus pampae</name>
    <dbReference type="NCBI Taxonomy" id="659251"/>
    <lineage>
        <taxon>Bacteria</taxon>
        <taxon>Pseudomonadati</taxon>
        <taxon>Pseudomonadota</taxon>
        <taxon>Betaproteobacteria</taxon>
        <taxon>Burkholderiales</taxon>
        <taxon>Burkholderiaceae</taxon>
        <taxon>Cupriavidus</taxon>
    </lineage>
</organism>
<dbReference type="GO" id="GO:0018786">
    <property type="term" value="F:haloalkane dehalogenase activity"/>
    <property type="evidence" value="ECO:0007669"/>
    <property type="project" value="UniProtKB-EC"/>
</dbReference>
<evidence type="ECO:0000313" key="3">
    <source>
        <dbReference type="EMBL" id="CAG9171863.1"/>
    </source>
</evidence>
<feature type="domain" description="AB hydrolase-1" evidence="2">
    <location>
        <begin position="4"/>
        <end position="227"/>
    </location>
</feature>
<reference evidence="3 4" key="1">
    <citation type="submission" date="2021-08" db="EMBL/GenBank/DDBJ databases">
        <authorList>
            <person name="Peeters C."/>
        </authorList>
    </citation>
    <scope>NUCLEOTIDE SEQUENCE [LARGE SCALE GENOMIC DNA]</scope>
    <source>
        <strain evidence="3 4">LMG 32289</strain>
    </source>
</reference>
<proteinExistence type="predicted"/>
<dbReference type="EMBL" id="CAJZAG010000004">
    <property type="protein sequence ID" value="CAG9171863.1"/>
    <property type="molecule type" value="Genomic_DNA"/>
</dbReference>
<dbReference type="SUPFAM" id="SSF53474">
    <property type="entry name" value="alpha/beta-Hydrolases"/>
    <property type="match status" value="1"/>
</dbReference>
<evidence type="ECO:0000259" key="2">
    <source>
        <dbReference type="Pfam" id="PF12697"/>
    </source>
</evidence>
<keyword evidence="1 3" id="KW-0378">Hydrolase</keyword>
<evidence type="ECO:0000313" key="4">
    <source>
        <dbReference type="Proteomes" id="UP000706525"/>
    </source>
</evidence>
<protein>
    <submittedName>
        <fullName evidence="3">Haloalkane dehalogenase</fullName>
        <ecNumber evidence="3">3.8.1.5</ecNumber>
    </submittedName>
</protein>
<dbReference type="InterPro" id="IPR000073">
    <property type="entry name" value="AB_hydrolase_1"/>
</dbReference>
<keyword evidence="4" id="KW-1185">Reference proteome</keyword>
<comment type="caution">
    <text evidence="3">The sequence shown here is derived from an EMBL/GenBank/DDBJ whole genome shotgun (WGS) entry which is preliminary data.</text>
</comment>
<accession>A0ABN7YEU1</accession>
<dbReference type="Gene3D" id="3.40.50.1820">
    <property type="entry name" value="alpha/beta hydrolase"/>
    <property type="match status" value="1"/>
</dbReference>
<dbReference type="InterPro" id="IPR029058">
    <property type="entry name" value="AB_hydrolase_fold"/>
</dbReference>
<dbReference type="PANTHER" id="PTHR10992">
    <property type="entry name" value="METHYLESTERASE FAMILY MEMBER"/>
    <property type="match status" value="1"/>
</dbReference>
<dbReference type="Pfam" id="PF12697">
    <property type="entry name" value="Abhydrolase_6"/>
    <property type="match status" value="1"/>
</dbReference>
<evidence type="ECO:0000256" key="1">
    <source>
        <dbReference type="ARBA" id="ARBA00022801"/>
    </source>
</evidence>
<dbReference type="InterPro" id="IPR045889">
    <property type="entry name" value="MES/HNL"/>
</dbReference>
<dbReference type="RefSeq" id="WP_223988495.1">
    <property type="nucleotide sequence ID" value="NZ_CAJZAG010000004.1"/>
</dbReference>
<dbReference type="PANTHER" id="PTHR10992:SF1083">
    <property type="entry name" value="METHYLESTERASE 1"/>
    <property type="match status" value="1"/>
</dbReference>
<sequence>MHTFVLVHGAWHGSWSWKRVRDLLIAQGHRVFTPTLSGVGERTHLLSPDIGLETHVSDILNLLRFEELDNVVLVGHSYGGVVAQHVVDRMPERIAALMFLDAFVLEHGRSVTSYLPDNGAKHREGAHASGDGWRVPPIPAAAFEVNPADVAWVDRQCTPMPLKALEDPARLTGLWQTHPAIGYIKAKRRAAGAFEQFHQYAIDRGWWVRDLACGHDIPIDMPRECVDLLLEFAGSDRHGNR</sequence>
<dbReference type="EC" id="3.8.1.5" evidence="3"/>
<dbReference type="Proteomes" id="UP000706525">
    <property type="component" value="Unassembled WGS sequence"/>
</dbReference>
<name>A0ABN7YEU1_9BURK</name>